<keyword evidence="2" id="KW-0378">Hydrolase</keyword>
<dbReference type="Gene3D" id="3.90.70.10">
    <property type="entry name" value="Cysteine proteinases"/>
    <property type="match status" value="1"/>
</dbReference>
<dbReference type="PANTHER" id="PTHR21646:SF46">
    <property type="entry name" value="UBIQUITIN CARBOXYL-TERMINAL HYDROLASE"/>
    <property type="match status" value="1"/>
</dbReference>
<dbReference type="InterPro" id="IPR050185">
    <property type="entry name" value="Ub_carboxyl-term_hydrolase"/>
</dbReference>
<sequence>MNNNLTAILNIINEIENRKKQFIIQKDDKTAPLLKNLGVTCFHDAATQLFYRIEELKDFLTSDKIYNQYPKQFNINGKMRDNPFVNWLDIMREMNKATGITIDFKTLQTKVPITCSVLFSGHSIQQDSQEFLSKMLDFMTCNGMEKKEHGSLKKYNCTNNIARDKLGIDDPRNFLSIVTEDHICDLNKSLDKTFIRPKKEEDPKDYDRSLNKLDIKWNKLVLNQKMWEDYRIQKWAELEKGYNSCRNYTINKSELEYFLKLEFNEPSEEDKKNPDYKPKDIATVIKDMMDFNLPDDQPTKFMAKENRISDQNVNYNIVAKRRNYKPNKYLLVHLNIFGTKMTSTGTIEKFKKTHDIILAGSSGEFVFTYLDNKTEKQKTYELIGMVNHGGSLGGGHYIAHIKYNNKWYEYNDMSSNIHEISDITQAYKSAYMVLYREKHDDLFETIDINNVPAKLTNY</sequence>
<dbReference type="InterPro" id="IPR018200">
    <property type="entry name" value="USP_CS"/>
</dbReference>
<dbReference type="PROSITE" id="PS00973">
    <property type="entry name" value="USP_2"/>
    <property type="match status" value="1"/>
</dbReference>
<dbReference type="InterPro" id="IPR038765">
    <property type="entry name" value="Papain-like_cys_pep_sf"/>
</dbReference>
<dbReference type="EMBL" id="KY684108">
    <property type="protein sequence ID" value="ARF11551.1"/>
    <property type="molecule type" value="Genomic_DNA"/>
</dbReference>
<dbReference type="SUPFAM" id="SSF54001">
    <property type="entry name" value="Cysteine proteinases"/>
    <property type="match status" value="1"/>
</dbReference>
<proteinExistence type="predicted"/>
<organism evidence="2">
    <name type="scientific">Klosneuvirus KNV1</name>
    <dbReference type="NCBI Taxonomy" id="1977640"/>
    <lineage>
        <taxon>Viruses</taxon>
        <taxon>Varidnaviria</taxon>
        <taxon>Bamfordvirae</taxon>
        <taxon>Nucleocytoviricota</taxon>
        <taxon>Megaviricetes</taxon>
        <taxon>Imitervirales</taxon>
        <taxon>Mimiviridae</taxon>
        <taxon>Klosneuvirinae</taxon>
        <taxon>Klosneuvirus</taxon>
    </lineage>
</organism>
<dbReference type="InterPro" id="IPR001394">
    <property type="entry name" value="Peptidase_C19_UCH"/>
</dbReference>
<dbReference type="GO" id="GO:0004843">
    <property type="term" value="F:cysteine-type deubiquitinase activity"/>
    <property type="evidence" value="ECO:0007669"/>
    <property type="project" value="InterPro"/>
</dbReference>
<name>A0A1V0SIR7_9VIRU</name>
<evidence type="ECO:0000259" key="1">
    <source>
        <dbReference type="PROSITE" id="PS50235"/>
    </source>
</evidence>
<evidence type="ECO:0000313" key="2">
    <source>
        <dbReference type="EMBL" id="ARF11551.1"/>
    </source>
</evidence>
<protein>
    <submittedName>
        <fullName evidence="2">Ubiquitin carboxyl-terminal hydrolase</fullName>
    </submittedName>
</protein>
<dbReference type="InterPro" id="IPR028889">
    <property type="entry name" value="USP"/>
</dbReference>
<dbReference type="PANTHER" id="PTHR21646">
    <property type="entry name" value="UBIQUITIN CARBOXYL-TERMINAL HYDROLASE"/>
    <property type="match status" value="1"/>
</dbReference>
<dbReference type="Pfam" id="PF00443">
    <property type="entry name" value="UCH"/>
    <property type="match status" value="1"/>
</dbReference>
<feature type="domain" description="USP" evidence="1">
    <location>
        <begin position="32"/>
        <end position="438"/>
    </location>
</feature>
<gene>
    <name evidence="2" type="ORF">Klosneuvirus_1_408</name>
</gene>
<reference evidence="2" key="1">
    <citation type="journal article" date="2017" name="Science">
        <title>Giant viruses with an expanded complement of translation system components.</title>
        <authorList>
            <person name="Schulz F."/>
            <person name="Yutin N."/>
            <person name="Ivanova N.N."/>
            <person name="Ortega D.R."/>
            <person name="Lee T.K."/>
            <person name="Vierheilig J."/>
            <person name="Daims H."/>
            <person name="Horn M."/>
            <person name="Wagner M."/>
            <person name="Jensen G.J."/>
            <person name="Kyrpides N.C."/>
            <person name="Koonin E.V."/>
            <person name="Woyke T."/>
        </authorList>
    </citation>
    <scope>NUCLEOTIDE SEQUENCE</scope>
    <source>
        <strain evidence="2">KNV1</strain>
    </source>
</reference>
<dbReference type="PROSITE" id="PS50235">
    <property type="entry name" value="USP_3"/>
    <property type="match status" value="1"/>
</dbReference>
<accession>A0A1V0SIR7</accession>
<dbReference type="GO" id="GO:0016579">
    <property type="term" value="P:protein deubiquitination"/>
    <property type="evidence" value="ECO:0007669"/>
    <property type="project" value="InterPro"/>
</dbReference>